<feature type="domain" description="HD/PDEase" evidence="1">
    <location>
        <begin position="58"/>
        <end position="197"/>
    </location>
</feature>
<dbReference type="SMART" id="SM00471">
    <property type="entry name" value="HDc"/>
    <property type="match status" value="1"/>
</dbReference>
<organism evidence="2 3">
    <name type="scientific">Pseudodesulfovibrio cashew</name>
    <dbReference type="NCBI Taxonomy" id="2678688"/>
    <lineage>
        <taxon>Bacteria</taxon>
        <taxon>Pseudomonadati</taxon>
        <taxon>Thermodesulfobacteriota</taxon>
        <taxon>Desulfovibrionia</taxon>
        <taxon>Desulfovibrionales</taxon>
        <taxon>Desulfovibrionaceae</taxon>
    </lineage>
</organism>
<dbReference type="GO" id="GO:0016787">
    <property type="term" value="F:hydrolase activity"/>
    <property type="evidence" value="ECO:0007669"/>
    <property type="project" value="UniProtKB-KW"/>
</dbReference>
<name>A0A6I6JM31_9BACT</name>
<dbReference type="Proteomes" id="UP000428328">
    <property type="component" value="Chromosome"/>
</dbReference>
<keyword evidence="3" id="KW-1185">Reference proteome</keyword>
<evidence type="ECO:0000259" key="1">
    <source>
        <dbReference type="SMART" id="SM00471"/>
    </source>
</evidence>
<dbReference type="EMBL" id="CP046400">
    <property type="protein sequence ID" value="QGY38744.1"/>
    <property type="molecule type" value="Genomic_DNA"/>
</dbReference>
<protein>
    <submittedName>
        <fullName evidence="2">Metal-dependent phosphohydrolase</fullName>
    </submittedName>
</protein>
<dbReference type="SUPFAM" id="SSF109604">
    <property type="entry name" value="HD-domain/PDEase-like"/>
    <property type="match status" value="1"/>
</dbReference>
<dbReference type="AlphaFoldDB" id="A0A6I6JM31"/>
<dbReference type="Gene3D" id="1.10.3210.10">
    <property type="entry name" value="Hypothetical protein af1432"/>
    <property type="match status" value="1"/>
</dbReference>
<keyword evidence="2" id="KW-0378">Hydrolase</keyword>
<evidence type="ECO:0000313" key="2">
    <source>
        <dbReference type="EMBL" id="QGY38744.1"/>
    </source>
</evidence>
<dbReference type="KEGG" id="psel:GM415_00840"/>
<dbReference type="InterPro" id="IPR003607">
    <property type="entry name" value="HD/PDEase_dom"/>
</dbReference>
<proteinExistence type="predicted"/>
<accession>A0A6I6JM31</accession>
<dbReference type="RefSeq" id="WP_158945843.1">
    <property type="nucleotide sequence ID" value="NZ_CP046400.1"/>
</dbReference>
<dbReference type="CDD" id="cd00077">
    <property type="entry name" value="HDc"/>
    <property type="match status" value="1"/>
</dbReference>
<reference evidence="2 3" key="1">
    <citation type="submission" date="2019-11" db="EMBL/GenBank/DDBJ databases">
        <authorList>
            <person name="Zheng R.K."/>
            <person name="Sun C.M."/>
        </authorList>
    </citation>
    <scope>NUCLEOTIDE SEQUENCE [LARGE SCALE GENOMIC DNA]</scope>
    <source>
        <strain evidence="2 3">SRB007</strain>
    </source>
</reference>
<gene>
    <name evidence="2" type="ORF">GM415_00840</name>
</gene>
<sequence>MMQPIRLSTRNPGTTDQEVRAIVTSMYRDFDFRDYEAVLGSTVRLFEGKMAGFAGCDTGYHDLSHTLSSLLATARLLHGVHISRQPISERIIHLCLIAALFHDTGYIRRLGENKGTGAQFTRTHVQRSVDLLKADGACRQWPQDDIQAMASMIRCTDPASAPEAIYFESEEDRLGGHILATADLLAQMADDTYLEKLPMLYAEFAEAGIAEFESEYDLFSQTMDFCQHMRRKMQGRLSNVMACMGDHFRQRHGVARDLYSEAVDRNMNYLTLILQDYGEDYRRGLRRNLDRKPMPVLVAA</sequence>
<evidence type="ECO:0000313" key="3">
    <source>
        <dbReference type="Proteomes" id="UP000428328"/>
    </source>
</evidence>